<proteinExistence type="predicted"/>
<accession>A0ACB9R328</accession>
<dbReference type="EMBL" id="CM042883">
    <property type="protein sequence ID" value="KAI4372216.1"/>
    <property type="molecule type" value="Genomic_DNA"/>
</dbReference>
<gene>
    <name evidence="1" type="ORF">MLD38_010478</name>
</gene>
<dbReference type="Proteomes" id="UP001057402">
    <property type="component" value="Chromosome 4"/>
</dbReference>
<keyword evidence="2" id="KW-1185">Reference proteome</keyword>
<organism evidence="1 2">
    <name type="scientific">Melastoma candidum</name>
    <dbReference type="NCBI Taxonomy" id="119954"/>
    <lineage>
        <taxon>Eukaryota</taxon>
        <taxon>Viridiplantae</taxon>
        <taxon>Streptophyta</taxon>
        <taxon>Embryophyta</taxon>
        <taxon>Tracheophyta</taxon>
        <taxon>Spermatophyta</taxon>
        <taxon>Magnoliopsida</taxon>
        <taxon>eudicotyledons</taxon>
        <taxon>Gunneridae</taxon>
        <taxon>Pentapetalae</taxon>
        <taxon>rosids</taxon>
        <taxon>malvids</taxon>
        <taxon>Myrtales</taxon>
        <taxon>Melastomataceae</taxon>
        <taxon>Melastomatoideae</taxon>
        <taxon>Melastomateae</taxon>
        <taxon>Melastoma</taxon>
    </lineage>
</organism>
<comment type="caution">
    <text evidence="1">The sequence shown here is derived from an EMBL/GenBank/DDBJ whole genome shotgun (WGS) entry which is preliminary data.</text>
</comment>
<sequence>MGAGSHLGGRVGPEPDAGLLVGLPELADPLVLVPPPHPAVHGVPGLLEHDPPSTLLGAAGGKHDLLIGMRGAGAGAVGVVLLLGCPELIEDFHQGIHGGGYDSVRRLQFWRLR</sequence>
<evidence type="ECO:0000313" key="2">
    <source>
        <dbReference type="Proteomes" id="UP001057402"/>
    </source>
</evidence>
<reference evidence="2" key="1">
    <citation type="journal article" date="2023" name="Front. Plant Sci.">
        <title>Chromosomal-level genome assembly of Melastoma candidum provides insights into trichome evolution.</title>
        <authorList>
            <person name="Zhong Y."/>
            <person name="Wu W."/>
            <person name="Sun C."/>
            <person name="Zou P."/>
            <person name="Liu Y."/>
            <person name="Dai S."/>
            <person name="Zhou R."/>
        </authorList>
    </citation>
    <scope>NUCLEOTIDE SEQUENCE [LARGE SCALE GENOMIC DNA]</scope>
</reference>
<name>A0ACB9R328_9MYRT</name>
<evidence type="ECO:0000313" key="1">
    <source>
        <dbReference type="EMBL" id="KAI4372216.1"/>
    </source>
</evidence>
<protein>
    <submittedName>
        <fullName evidence="1">Uncharacterized protein</fullName>
    </submittedName>
</protein>